<dbReference type="OrthoDB" id="21151at2759"/>
<feature type="compositionally biased region" description="Acidic residues" evidence="1">
    <location>
        <begin position="606"/>
        <end position="623"/>
    </location>
</feature>
<evidence type="ECO:0000313" key="2">
    <source>
        <dbReference type="Proteomes" id="UP000694866"/>
    </source>
</evidence>
<dbReference type="KEGG" id="fas:105264571"/>
<evidence type="ECO:0000313" key="3">
    <source>
        <dbReference type="RefSeq" id="XP_011299831.1"/>
    </source>
</evidence>
<organism evidence="2 3">
    <name type="scientific">Fopius arisanus</name>
    <dbReference type="NCBI Taxonomy" id="64838"/>
    <lineage>
        <taxon>Eukaryota</taxon>
        <taxon>Metazoa</taxon>
        <taxon>Ecdysozoa</taxon>
        <taxon>Arthropoda</taxon>
        <taxon>Hexapoda</taxon>
        <taxon>Insecta</taxon>
        <taxon>Pterygota</taxon>
        <taxon>Neoptera</taxon>
        <taxon>Endopterygota</taxon>
        <taxon>Hymenoptera</taxon>
        <taxon>Apocrita</taxon>
        <taxon>Ichneumonoidea</taxon>
        <taxon>Braconidae</taxon>
        <taxon>Opiinae</taxon>
        <taxon>Fopius</taxon>
    </lineage>
</organism>
<dbReference type="Proteomes" id="UP000694866">
    <property type="component" value="Unplaced"/>
</dbReference>
<evidence type="ECO:0000256" key="1">
    <source>
        <dbReference type="SAM" id="MobiDB-lite"/>
    </source>
</evidence>
<gene>
    <name evidence="3" type="primary">LOC105264571</name>
</gene>
<name>A0A9R1TVW1_9HYME</name>
<dbReference type="GeneID" id="105264571"/>
<dbReference type="RefSeq" id="XP_011299831.1">
    <property type="nucleotide sequence ID" value="XM_011301529.1"/>
</dbReference>
<accession>A0A9R1TVW1</accession>
<sequence length="623" mass="72329">MMDGDDPEEDVVIEGSELYIALKRIGVPEFECTFVNRTRFPDDWQHLDDSKSQRRIYNCSRLLNAFQCIRNYFFRKSEDREILNGTEELKIILQLQPLLDDHSSCIQEILKSREDSEFSNTPSWRILSGSLMLAGLLLSPDLRVPGFITAFSLSTLTVYQKYSERSFLRNLKNLVSTENNLFHLQKKSLKILRNGYGMTLDSNPSRRKFTELELNRLQHLQPLCEDLCRCIEHCSRTFYKTSHSVIDLSPIPLDSTRLINILEDDSLKIQGEITSKKLEQFYYTYILTQSDMMNVLSVVLSGLTNRGMKLKLSRIIINLQRTLKHHEEKLSSVIKKYQSSKTVTIPRRKKRTESLKYRELYMHVDLLSRKLQTAYATVSSILEDIDNISTDETPNSVDSLVLRMNEAYKQLDTARDFAEFNILVMKKLQNNREPQIPHGEPEESEERKQLPVIFDADPQVMDECFEEYIREEYLKPLCQDDDGDVERAKMDKLLERNFMRELKGVLVDKYRSMSEREAKALLRYRKDLRQDKFCEAIPVPPPLPRADEVRHRLPVPLPRRVKAGLGPERDAIGDMEPQERLSIRMAIGERVAFTVDEETFVGSGENSEEELAGSGCEDDEIIE</sequence>
<evidence type="ECO:0008006" key="4">
    <source>
        <dbReference type="Google" id="ProtNLM"/>
    </source>
</evidence>
<reference evidence="3" key="1">
    <citation type="submission" date="2025-08" db="UniProtKB">
        <authorList>
            <consortium name="RefSeq"/>
        </authorList>
    </citation>
    <scope>IDENTIFICATION</scope>
    <source>
        <strain evidence="3">USDA-PBARC FA_bdor</strain>
        <tissue evidence="3">Whole organism</tissue>
    </source>
</reference>
<proteinExistence type="predicted"/>
<dbReference type="AlphaFoldDB" id="A0A9R1TVW1"/>
<keyword evidence="2" id="KW-1185">Reference proteome</keyword>
<protein>
    <recommendedName>
        <fullName evidence="4">Vezatin</fullName>
    </recommendedName>
</protein>
<feature type="region of interest" description="Disordered" evidence="1">
    <location>
        <begin position="601"/>
        <end position="623"/>
    </location>
</feature>